<protein>
    <recommendedName>
        <fullName evidence="7">EF-hand domain-containing protein</fullName>
    </recommendedName>
</protein>
<dbReference type="GO" id="GO:0005509">
    <property type="term" value="F:calcium ion binding"/>
    <property type="evidence" value="ECO:0007669"/>
    <property type="project" value="InterPro"/>
</dbReference>
<dbReference type="SUPFAM" id="SSF47473">
    <property type="entry name" value="EF-hand"/>
    <property type="match status" value="1"/>
</dbReference>
<evidence type="ECO:0000256" key="1">
    <source>
        <dbReference type="ARBA" id="ARBA00004496"/>
    </source>
</evidence>
<proteinExistence type="predicted"/>
<name>A0A085MTP0_9BILA</name>
<dbReference type="InterPro" id="IPR051426">
    <property type="entry name" value="Peflin/Sorcin_CaBP"/>
</dbReference>
<keyword evidence="2" id="KW-0963">Cytoplasm</keyword>
<dbReference type="InterPro" id="IPR002048">
    <property type="entry name" value="EF_hand_dom"/>
</dbReference>
<gene>
    <name evidence="8" type="ORF">M514_27219</name>
</gene>
<dbReference type="PROSITE" id="PS00018">
    <property type="entry name" value="EF_HAND_1"/>
    <property type="match status" value="1"/>
</dbReference>
<feature type="domain" description="EF-hand" evidence="7">
    <location>
        <begin position="38"/>
        <end position="73"/>
    </location>
</feature>
<evidence type="ECO:0000256" key="6">
    <source>
        <dbReference type="SAM" id="MobiDB-lite"/>
    </source>
</evidence>
<dbReference type="GO" id="GO:0005737">
    <property type="term" value="C:cytoplasm"/>
    <property type="evidence" value="ECO:0007669"/>
    <property type="project" value="UniProtKB-SubCell"/>
</dbReference>
<dbReference type="PANTHER" id="PTHR46212">
    <property type="entry name" value="PEFLIN"/>
    <property type="match status" value="1"/>
</dbReference>
<evidence type="ECO:0000313" key="8">
    <source>
        <dbReference type="EMBL" id="KFD60586.1"/>
    </source>
</evidence>
<accession>A0A085MTP0</accession>
<dbReference type="Gene3D" id="1.10.238.10">
    <property type="entry name" value="EF-hand"/>
    <property type="match status" value="1"/>
</dbReference>
<organism evidence="8">
    <name type="scientific">Trichuris suis</name>
    <name type="common">pig whipworm</name>
    <dbReference type="NCBI Taxonomy" id="68888"/>
    <lineage>
        <taxon>Eukaryota</taxon>
        <taxon>Metazoa</taxon>
        <taxon>Ecdysozoa</taxon>
        <taxon>Nematoda</taxon>
        <taxon>Enoplea</taxon>
        <taxon>Dorylaimia</taxon>
        <taxon>Trichinellida</taxon>
        <taxon>Trichuridae</taxon>
        <taxon>Trichuris</taxon>
    </lineage>
</organism>
<comment type="subcellular location">
    <subcellularLocation>
        <location evidence="1">Cytoplasm</location>
    </subcellularLocation>
</comment>
<dbReference type="InterPro" id="IPR018247">
    <property type="entry name" value="EF_Hand_1_Ca_BS"/>
</dbReference>
<evidence type="ECO:0000259" key="7">
    <source>
        <dbReference type="PROSITE" id="PS50222"/>
    </source>
</evidence>
<dbReference type="EMBL" id="KL367659">
    <property type="protein sequence ID" value="KFD60586.1"/>
    <property type="molecule type" value="Genomic_DNA"/>
</dbReference>
<keyword evidence="3" id="KW-0479">Metal-binding</keyword>
<keyword evidence="4" id="KW-0677">Repeat</keyword>
<evidence type="ECO:0000256" key="3">
    <source>
        <dbReference type="ARBA" id="ARBA00022723"/>
    </source>
</evidence>
<dbReference type="InterPro" id="IPR011992">
    <property type="entry name" value="EF-hand-dom_pair"/>
</dbReference>
<dbReference type="Pfam" id="PF13405">
    <property type="entry name" value="EF-hand_6"/>
    <property type="match status" value="1"/>
</dbReference>
<dbReference type="AlphaFoldDB" id="A0A085MTP0"/>
<dbReference type="GO" id="GO:0048306">
    <property type="term" value="F:calcium-dependent protein binding"/>
    <property type="evidence" value="ECO:0007669"/>
    <property type="project" value="UniProtKB-ARBA"/>
</dbReference>
<dbReference type="Proteomes" id="UP000030758">
    <property type="component" value="Unassembled WGS sequence"/>
</dbReference>
<reference evidence="8" key="1">
    <citation type="journal article" date="2014" name="Nat. Genet.">
        <title>Genome and transcriptome of the porcine whipworm Trichuris suis.</title>
        <authorList>
            <person name="Jex A.R."/>
            <person name="Nejsum P."/>
            <person name="Schwarz E.M."/>
            <person name="Hu L."/>
            <person name="Young N.D."/>
            <person name="Hall R.S."/>
            <person name="Korhonen P.K."/>
            <person name="Liao S."/>
            <person name="Thamsborg S."/>
            <person name="Xia J."/>
            <person name="Xu P."/>
            <person name="Wang S."/>
            <person name="Scheerlinck J.P."/>
            <person name="Hofmann A."/>
            <person name="Sternberg P.W."/>
            <person name="Wang J."/>
            <person name="Gasser R.B."/>
        </authorList>
    </citation>
    <scope>NUCLEOTIDE SEQUENCE [LARGE SCALE GENOMIC DNA]</scope>
    <source>
        <strain evidence="8">DCEP-RM93F</strain>
    </source>
</reference>
<dbReference type="PROSITE" id="PS50222">
    <property type="entry name" value="EF_HAND_2"/>
    <property type="match status" value="1"/>
</dbReference>
<evidence type="ECO:0000256" key="2">
    <source>
        <dbReference type="ARBA" id="ARBA00022490"/>
    </source>
</evidence>
<evidence type="ECO:0000256" key="5">
    <source>
        <dbReference type="ARBA" id="ARBA00022837"/>
    </source>
</evidence>
<sequence length="150" mass="16549">MEFPNRKPSKVPMGKDNQFPPPSSNIPSYDQPYGMAGVDPNWLMQIFQSVDRDRSGQITATELQSALSNGSWTPFNAETVRVLIKEHSPYMGFLSTWEGAASGVHPINYLRERSHLKEPPGARSSSVDSFFQAHPVTLAMGGPARVLLTC</sequence>
<feature type="region of interest" description="Disordered" evidence="6">
    <location>
        <begin position="1"/>
        <end position="31"/>
    </location>
</feature>
<dbReference type="PANTHER" id="PTHR46212:SF9">
    <property type="entry name" value="PROGRAMMED CELL DEATH PROTEIN 6"/>
    <property type="match status" value="1"/>
</dbReference>
<evidence type="ECO:0000256" key="4">
    <source>
        <dbReference type="ARBA" id="ARBA00022737"/>
    </source>
</evidence>
<keyword evidence="5" id="KW-0106">Calcium</keyword>